<keyword evidence="1" id="KW-0723">Serine/threonine-protein kinase</keyword>
<keyword evidence="1" id="KW-0808">Transferase</keyword>
<dbReference type="eggNOG" id="COG3642">
    <property type="taxonomic scope" value="Bacteria"/>
</dbReference>
<dbReference type="Gene3D" id="1.10.510.10">
    <property type="entry name" value="Transferase(Phosphotransferase) domain 1"/>
    <property type="match status" value="1"/>
</dbReference>
<name>E3H740_ILYPC</name>
<dbReference type="EMBL" id="CP002281">
    <property type="protein sequence ID" value="ADO81936.1"/>
    <property type="molecule type" value="Genomic_DNA"/>
</dbReference>
<evidence type="ECO:0000313" key="1">
    <source>
        <dbReference type="EMBL" id="ADO81936.1"/>
    </source>
</evidence>
<evidence type="ECO:0000313" key="2">
    <source>
        <dbReference type="Proteomes" id="UP000006875"/>
    </source>
</evidence>
<dbReference type="GO" id="GO:0004674">
    <property type="term" value="F:protein serine/threonine kinase activity"/>
    <property type="evidence" value="ECO:0007669"/>
    <property type="project" value="UniProtKB-KW"/>
</dbReference>
<dbReference type="HOGENOM" id="CLU_095287_0_0_0"/>
<dbReference type="InterPro" id="IPR009330">
    <property type="entry name" value="LipoPS_heptP_kinase"/>
</dbReference>
<organism evidence="1 2">
    <name type="scientific">Ilyobacter polytropus (strain ATCC 51220 / DSM 2926 / LMG 16218 / CuHBu1)</name>
    <dbReference type="NCBI Taxonomy" id="572544"/>
    <lineage>
        <taxon>Bacteria</taxon>
        <taxon>Fusobacteriati</taxon>
        <taxon>Fusobacteriota</taxon>
        <taxon>Fusobacteriia</taxon>
        <taxon>Fusobacteriales</taxon>
        <taxon>Fusobacteriaceae</taxon>
        <taxon>Ilyobacter</taxon>
    </lineage>
</organism>
<dbReference type="AlphaFoldDB" id="E3H740"/>
<sequence length="232" mass="27389">MDKIKKGKVSIYLQDDKYRGLAEVILQGDYKVIKVLKNDQRSRVKLIEYEQEKLVLKIPLEKNRRRWQRFLSAFRGSSSKREYENCLKILSEGFLGAKPVLVIDKKIGPFVKESCFVSNFIEGQEGNFQHLKEIGEELNKIHNAGYLHGDSQLVNFMVSNEEIYLIDCKLQKNIFGKFGSRYEFIYLEESCPKKIDIYRKDDLYYRGAKLLNSYLHWWGRTRKKLKGKELTK</sequence>
<keyword evidence="2" id="KW-1185">Reference proteome</keyword>
<dbReference type="Proteomes" id="UP000006875">
    <property type="component" value="Chromosome"/>
</dbReference>
<dbReference type="OrthoDB" id="9795390at2"/>
<dbReference type="SUPFAM" id="SSF56112">
    <property type="entry name" value="Protein kinase-like (PK-like)"/>
    <property type="match status" value="1"/>
</dbReference>
<dbReference type="STRING" id="572544.Ilyop_0147"/>
<dbReference type="KEGG" id="ipo:Ilyop_0147"/>
<dbReference type="Pfam" id="PF06176">
    <property type="entry name" value="WaaY"/>
    <property type="match status" value="1"/>
</dbReference>
<dbReference type="RefSeq" id="WP_013386607.1">
    <property type="nucleotide sequence ID" value="NC_014632.1"/>
</dbReference>
<keyword evidence="1" id="KW-0418">Kinase</keyword>
<proteinExistence type="predicted"/>
<dbReference type="InterPro" id="IPR011009">
    <property type="entry name" value="Kinase-like_dom_sf"/>
</dbReference>
<reference evidence="1 2" key="1">
    <citation type="journal article" date="2010" name="Stand. Genomic Sci.">
        <title>Complete genome sequence of Ilyobacter polytropus type strain (CuHbu1).</title>
        <authorList>
            <person name="Sikorski J."/>
            <person name="Chertkov O."/>
            <person name="Lapidus A."/>
            <person name="Nolan M."/>
            <person name="Lucas S."/>
            <person name="Del Rio T.G."/>
            <person name="Tice H."/>
            <person name="Cheng J.F."/>
            <person name="Tapia R."/>
            <person name="Han C."/>
            <person name="Goodwin L."/>
            <person name="Pitluck S."/>
            <person name="Liolios K."/>
            <person name="Ivanova N."/>
            <person name="Mavromatis K."/>
            <person name="Mikhailova N."/>
            <person name="Pati A."/>
            <person name="Chen A."/>
            <person name="Palaniappan K."/>
            <person name="Land M."/>
            <person name="Hauser L."/>
            <person name="Chang Y.J."/>
            <person name="Jeffries C.D."/>
            <person name="Brambilla E."/>
            <person name="Yasawong M."/>
            <person name="Rohde M."/>
            <person name="Pukall R."/>
            <person name="Spring S."/>
            <person name="Goker M."/>
            <person name="Woyke T."/>
            <person name="Bristow J."/>
            <person name="Eisen J.A."/>
            <person name="Markowitz V."/>
            <person name="Hugenholtz P."/>
            <person name="Kyrpides N.C."/>
            <person name="Klenk H.P."/>
        </authorList>
    </citation>
    <scope>NUCLEOTIDE SEQUENCE [LARGE SCALE GENOMIC DNA]</scope>
    <source>
        <strain evidence="2">ATCC 51220 / DSM 2926 / LMG 16218 / CuHBu1</strain>
    </source>
</reference>
<gene>
    <name evidence="1" type="ordered locus">Ilyop_0147</name>
</gene>
<accession>E3H740</accession>
<protein>
    <submittedName>
        <fullName evidence="1">Mn2+dependent serine/threonine protein kinase</fullName>
    </submittedName>
</protein>